<evidence type="ECO:0000259" key="6">
    <source>
        <dbReference type="Pfam" id="PF13908"/>
    </source>
</evidence>
<dbReference type="OrthoDB" id="10010453at2759"/>
<feature type="transmembrane region" description="Helical" evidence="5">
    <location>
        <begin position="107"/>
        <end position="128"/>
    </location>
</feature>
<reference evidence="7" key="2">
    <citation type="submission" date="2025-08" db="UniProtKB">
        <authorList>
            <consortium name="Ensembl"/>
        </authorList>
    </citation>
    <scope>IDENTIFICATION</scope>
</reference>
<dbReference type="GeneTree" id="ENSGT00730000111186"/>
<dbReference type="Ensembl" id="ENSSFOT00015076584.1">
    <property type="protein sequence ID" value="ENSSFOP00015065710.1"/>
    <property type="gene ID" value="ENSSFOG00015031757.1"/>
</dbReference>
<dbReference type="InterPro" id="IPR026910">
    <property type="entry name" value="Shisa"/>
</dbReference>
<comment type="subcellular location">
    <subcellularLocation>
        <location evidence="1">Membrane</location>
    </subcellularLocation>
</comment>
<gene>
    <name evidence="7" type="primary">shisa4</name>
</gene>
<accession>A0A8D0CGX0</accession>
<evidence type="ECO:0000256" key="5">
    <source>
        <dbReference type="SAM" id="Phobius"/>
    </source>
</evidence>
<keyword evidence="4 5" id="KW-0472">Membrane</keyword>
<name>A0A8D0CGX0_SCLFO</name>
<dbReference type="AlphaFoldDB" id="A0A8D0CGX0"/>
<dbReference type="Pfam" id="PF13908">
    <property type="entry name" value="Shisa_N"/>
    <property type="match status" value="1"/>
</dbReference>
<sequence>MFYTDVSALETPRTSNRACVENDVPGTVRLRSASSVTEEVLGSPCLASGLNAESAISAATFTFCVVTAGAWLWIGVLKPSTRRTLTSQTNVCSYFSSIVFESVRSKMLLAGVALPVFAAVLSACHVSADEDCLWYVDKNGTWRNGFDCPFNSFCCGNCHHRYCCLDVYKMISEREQKRCMLFHLSPTTIAGIASSLLLFVAIIATLVCCFMCSCCYLYQRRQQHGRTSYEGQQIPLASYPVDPTYNTYGKPMMGGADPQNPGYPVVPQYYPGMPQQYPIVPQFPSSSYPPVDLGIGQPAPPPYSPPHYPGC</sequence>
<proteinExistence type="predicted"/>
<dbReference type="Proteomes" id="UP000694397">
    <property type="component" value="Chromosome 22"/>
</dbReference>
<reference evidence="7" key="3">
    <citation type="submission" date="2025-09" db="UniProtKB">
        <authorList>
            <consortium name="Ensembl"/>
        </authorList>
    </citation>
    <scope>IDENTIFICATION</scope>
</reference>
<protein>
    <submittedName>
        <fullName evidence="7">Shisa family member 4</fullName>
    </submittedName>
</protein>
<evidence type="ECO:0000256" key="4">
    <source>
        <dbReference type="ARBA" id="ARBA00023136"/>
    </source>
</evidence>
<evidence type="ECO:0000256" key="2">
    <source>
        <dbReference type="ARBA" id="ARBA00022692"/>
    </source>
</evidence>
<keyword evidence="2 5" id="KW-0812">Transmembrane</keyword>
<reference evidence="7 8" key="1">
    <citation type="submission" date="2019-04" db="EMBL/GenBank/DDBJ databases">
        <authorList>
            <consortium name="Wellcome Sanger Institute Data Sharing"/>
        </authorList>
    </citation>
    <scope>NUCLEOTIDE SEQUENCE [LARGE SCALE GENOMIC DNA]</scope>
</reference>
<feature type="transmembrane region" description="Helical" evidence="5">
    <location>
        <begin position="56"/>
        <end position="77"/>
    </location>
</feature>
<dbReference type="PANTHER" id="PTHR31395:SF5">
    <property type="entry name" value="PROTEIN SHISA-4"/>
    <property type="match status" value="1"/>
</dbReference>
<dbReference type="PANTHER" id="PTHR31395">
    <property type="entry name" value="SHISA"/>
    <property type="match status" value="1"/>
</dbReference>
<dbReference type="GO" id="GO:0016020">
    <property type="term" value="C:membrane"/>
    <property type="evidence" value="ECO:0007669"/>
    <property type="project" value="UniProtKB-SubCell"/>
</dbReference>
<organism evidence="7 8">
    <name type="scientific">Scleropages formosus</name>
    <name type="common">Asian bonytongue</name>
    <name type="synonym">Osteoglossum formosum</name>
    <dbReference type="NCBI Taxonomy" id="113540"/>
    <lineage>
        <taxon>Eukaryota</taxon>
        <taxon>Metazoa</taxon>
        <taxon>Chordata</taxon>
        <taxon>Craniata</taxon>
        <taxon>Vertebrata</taxon>
        <taxon>Euteleostomi</taxon>
        <taxon>Actinopterygii</taxon>
        <taxon>Neopterygii</taxon>
        <taxon>Teleostei</taxon>
        <taxon>Osteoglossocephala</taxon>
        <taxon>Osteoglossomorpha</taxon>
        <taxon>Osteoglossiformes</taxon>
        <taxon>Osteoglossidae</taxon>
        <taxon>Scleropages</taxon>
    </lineage>
</organism>
<keyword evidence="3 5" id="KW-1133">Transmembrane helix</keyword>
<keyword evidence="8" id="KW-1185">Reference proteome</keyword>
<feature type="domain" description="Shisa N-terminal" evidence="6">
    <location>
        <begin position="130"/>
        <end position="179"/>
    </location>
</feature>
<evidence type="ECO:0000313" key="7">
    <source>
        <dbReference type="Ensembl" id="ENSSFOP00015065710.1"/>
    </source>
</evidence>
<feature type="transmembrane region" description="Helical" evidence="5">
    <location>
        <begin position="189"/>
        <end position="218"/>
    </location>
</feature>
<evidence type="ECO:0000256" key="3">
    <source>
        <dbReference type="ARBA" id="ARBA00022989"/>
    </source>
</evidence>
<evidence type="ECO:0000256" key="1">
    <source>
        <dbReference type="ARBA" id="ARBA00004370"/>
    </source>
</evidence>
<dbReference type="InterPro" id="IPR053891">
    <property type="entry name" value="Shisa_N"/>
</dbReference>
<evidence type="ECO:0000313" key="8">
    <source>
        <dbReference type="Proteomes" id="UP000694397"/>
    </source>
</evidence>